<dbReference type="GO" id="GO:0042371">
    <property type="term" value="P:vitamin K biosynthetic process"/>
    <property type="evidence" value="ECO:0007669"/>
    <property type="project" value="TreeGrafter"/>
</dbReference>
<keyword evidence="2 7" id="KW-0808">Transferase</keyword>
<name>A0A0R1RHU8_9LACO</name>
<evidence type="ECO:0000313" key="8">
    <source>
        <dbReference type="Proteomes" id="UP000051999"/>
    </source>
</evidence>
<protein>
    <submittedName>
        <fullName evidence="7">1,4-dihydroxy-2-naphthoate octaprenyltransferase</fullName>
    </submittedName>
</protein>
<dbReference type="AlphaFoldDB" id="A0A0R1RHU8"/>
<feature type="transmembrane region" description="Helical" evidence="6">
    <location>
        <begin position="115"/>
        <end position="134"/>
    </location>
</feature>
<keyword evidence="5 6" id="KW-0472">Membrane</keyword>
<evidence type="ECO:0000256" key="4">
    <source>
        <dbReference type="ARBA" id="ARBA00022989"/>
    </source>
</evidence>
<comment type="subcellular location">
    <subcellularLocation>
        <location evidence="1">Membrane</location>
        <topology evidence="1">Multi-pass membrane protein</topology>
    </subcellularLocation>
</comment>
<dbReference type="EMBL" id="AZFF01000004">
    <property type="protein sequence ID" value="KRL56415.1"/>
    <property type="molecule type" value="Genomic_DNA"/>
</dbReference>
<feature type="transmembrane region" description="Helical" evidence="6">
    <location>
        <begin position="37"/>
        <end position="55"/>
    </location>
</feature>
<feature type="transmembrane region" description="Helical" evidence="6">
    <location>
        <begin position="178"/>
        <end position="203"/>
    </location>
</feature>
<evidence type="ECO:0000256" key="3">
    <source>
        <dbReference type="ARBA" id="ARBA00022692"/>
    </source>
</evidence>
<feature type="transmembrane region" description="Helical" evidence="6">
    <location>
        <begin position="89"/>
        <end position="109"/>
    </location>
</feature>
<comment type="caution">
    <text evidence="7">The sequence shown here is derived from an EMBL/GenBank/DDBJ whole genome shotgun (WGS) entry which is preliminary data.</text>
</comment>
<feature type="transmembrane region" description="Helical" evidence="6">
    <location>
        <begin position="12"/>
        <end position="31"/>
    </location>
</feature>
<dbReference type="Proteomes" id="UP000051999">
    <property type="component" value="Unassembled WGS sequence"/>
</dbReference>
<evidence type="ECO:0000256" key="6">
    <source>
        <dbReference type="SAM" id="Phobius"/>
    </source>
</evidence>
<dbReference type="PANTHER" id="PTHR13929:SF0">
    <property type="entry name" value="UBIA PRENYLTRANSFERASE DOMAIN-CONTAINING PROTEIN 1"/>
    <property type="match status" value="1"/>
</dbReference>
<dbReference type="PIRSF" id="PIRSF005355">
    <property type="entry name" value="UBIAD1"/>
    <property type="match status" value="1"/>
</dbReference>
<keyword evidence="3 6" id="KW-0812">Transmembrane</keyword>
<dbReference type="InterPro" id="IPR026046">
    <property type="entry name" value="UBIAD1"/>
</dbReference>
<dbReference type="GO" id="GO:0016020">
    <property type="term" value="C:membrane"/>
    <property type="evidence" value="ECO:0007669"/>
    <property type="project" value="UniProtKB-SubCell"/>
</dbReference>
<evidence type="ECO:0000256" key="5">
    <source>
        <dbReference type="ARBA" id="ARBA00023136"/>
    </source>
</evidence>
<evidence type="ECO:0000313" key="7">
    <source>
        <dbReference type="EMBL" id="KRL56415.1"/>
    </source>
</evidence>
<proteinExistence type="predicted"/>
<dbReference type="OrthoDB" id="9767568at2"/>
<evidence type="ECO:0000256" key="2">
    <source>
        <dbReference type="ARBA" id="ARBA00022679"/>
    </source>
</evidence>
<feature type="transmembrane region" description="Helical" evidence="6">
    <location>
        <begin position="146"/>
        <end position="166"/>
    </location>
</feature>
<feature type="transmembrane region" description="Helical" evidence="6">
    <location>
        <begin position="280"/>
        <end position="304"/>
    </location>
</feature>
<keyword evidence="8" id="KW-1185">Reference proteome</keyword>
<dbReference type="PATRIC" id="fig|1114972.6.peg.2096"/>
<organism evidence="7 8">
    <name type="scientific">Furfurilactobacillus rossiae DSM 15814</name>
    <dbReference type="NCBI Taxonomy" id="1114972"/>
    <lineage>
        <taxon>Bacteria</taxon>
        <taxon>Bacillati</taxon>
        <taxon>Bacillota</taxon>
        <taxon>Bacilli</taxon>
        <taxon>Lactobacillales</taxon>
        <taxon>Lactobacillaceae</taxon>
        <taxon>Furfurilactobacillus</taxon>
    </lineage>
</organism>
<dbReference type="GO" id="GO:0004659">
    <property type="term" value="F:prenyltransferase activity"/>
    <property type="evidence" value="ECO:0007669"/>
    <property type="project" value="InterPro"/>
</dbReference>
<dbReference type="RefSeq" id="WP_017262704.1">
    <property type="nucleotide sequence ID" value="NZ_AZFF01000004.1"/>
</dbReference>
<gene>
    <name evidence="7" type="ORF">FD35_GL002051</name>
</gene>
<dbReference type="PANTHER" id="PTHR13929">
    <property type="entry name" value="1,4-DIHYDROXY-2-NAPHTHOATE OCTAPRENYLTRANSFERASE"/>
    <property type="match status" value="1"/>
</dbReference>
<keyword evidence="4 6" id="KW-1133">Transmembrane helix</keyword>
<dbReference type="STRING" id="1114972.FD35_GL002051"/>
<dbReference type="CDD" id="cd13962">
    <property type="entry name" value="PT_UbiA_UBIAD1"/>
    <property type="match status" value="1"/>
</dbReference>
<reference evidence="7 8" key="1">
    <citation type="journal article" date="2015" name="Genome Announc.">
        <title>Expanding the biotechnology potential of lactobacilli through comparative genomics of 213 strains and associated genera.</title>
        <authorList>
            <person name="Sun Z."/>
            <person name="Harris H.M."/>
            <person name="McCann A."/>
            <person name="Guo C."/>
            <person name="Argimon S."/>
            <person name="Zhang W."/>
            <person name="Yang X."/>
            <person name="Jeffery I.B."/>
            <person name="Cooney J.C."/>
            <person name="Kagawa T.F."/>
            <person name="Liu W."/>
            <person name="Song Y."/>
            <person name="Salvetti E."/>
            <person name="Wrobel A."/>
            <person name="Rasinkangas P."/>
            <person name="Parkhill J."/>
            <person name="Rea M.C."/>
            <person name="O'Sullivan O."/>
            <person name="Ritari J."/>
            <person name="Douillard F.P."/>
            <person name="Paul Ross R."/>
            <person name="Yang R."/>
            <person name="Briner A.E."/>
            <person name="Felis G.E."/>
            <person name="de Vos W.M."/>
            <person name="Barrangou R."/>
            <person name="Klaenhammer T.R."/>
            <person name="Caufield P.W."/>
            <person name="Cui Y."/>
            <person name="Zhang H."/>
            <person name="O'Toole P.W."/>
        </authorList>
    </citation>
    <scope>NUCLEOTIDE SEQUENCE [LARGE SCALE GENOMIC DNA]</scope>
    <source>
        <strain evidence="7 8">DSM 15814</strain>
    </source>
</reference>
<sequence>MKPKVFLEFVEFQSLVASVLPFTLGLLYVWYNYHAFNLLHSVLFFIVIELMHMAVNANDNTQDFVHAKDEKTFKQLTNVVGHYHISLRLAITVIVSLSAGAAIIGFGLLKLTWGSSSWIFLSMGIIGFLVGYFYAGGPLPISNTPFGELFSGVTMGYVIMLAAVYVNLAPAQQLSWSLAGNVLLASGLAVFAIGNLMLANNLCDYEEDKLNERRTIVVLLGQRIMLWAWNIGYALGYVCMIAAVLVGSLPKLTLLALLIVPVVIKNNRQFGAVMVKSKSFVLAVKNCILITISFALAMGIGIIFRL</sequence>
<dbReference type="InterPro" id="IPR000537">
    <property type="entry name" value="UbiA_prenyltransferase"/>
</dbReference>
<dbReference type="GO" id="GO:0009234">
    <property type="term" value="P:menaquinone biosynthetic process"/>
    <property type="evidence" value="ECO:0007669"/>
    <property type="project" value="TreeGrafter"/>
</dbReference>
<dbReference type="Pfam" id="PF01040">
    <property type="entry name" value="UbiA"/>
    <property type="match status" value="1"/>
</dbReference>
<evidence type="ECO:0000256" key="1">
    <source>
        <dbReference type="ARBA" id="ARBA00004141"/>
    </source>
</evidence>
<dbReference type="eggNOG" id="COG1575">
    <property type="taxonomic scope" value="Bacteria"/>
</dbReference>
<accession>A0A0R1RHU8</accession>